<comment type="similarity">
    <text evidence="4 9">Belongs to the 1-acyl-sn-glycerol-3-phosphate acyltransferase family.</text>
</comment>
<dbReference type="GO" id="GO:0006654">
    <property type="term" value="P:phosphatidic acid biosynthetic process"/>
    <property type="evidence" value="ECO:0007669"/>
    <property type="project" value="TreeGrafter"/>
</dbReference>
<keyword evidence="9" id="KW-1208">Phospholipid metabolism</keyword>
<dbReference type="SUPFAM" id="SSF69593">
    <property type="entry name" value="Glycerol-3-phosphate (1)-acyltransferase"/>
    <property type="match status" value="1"/>
</dbReference>
<keyword evidence="9" id="KW-0594">Phospholipid biosynthesis</keyword>
<dbReference type="SMART" id="SM00563">
    <property type="entry name" value="PlsC"/>
    <property type="match status" value="1"/>
</dbReference>
<organism evidence="12 13">
    <name type="scientific">Duncaniella muris</name>
    <dbReference type="NCBI Taxonomy" id="2094150"/>
    <lineage>
        <taxon>Bacteria</taxon>
        <taxon>Pseudomonadati</taxon>
        <taxon>Bacteroidota</taxon>
        <taxon>Bacteroidia</taxon>
        <taxon>Bacteroidales</taxon>
        <taxon>Muribaculaceae</taxon>
        <taxon>Duncaniella</taxon>
    </lineage>
</organism>
<dbReference type="Proteomes" id="UP000244905">
    <property type="component" value="Unassembled WGS sequence"/>
</dbReference>
<keyword evidence="10" id="KW-0472">Membrane</keyword>
<protein>
    <recommendedName>
        <fullName evidence="6 9">1-acyl-sn-glycerol-3-phosphate acyltransferase</fullName>
        <ecNumber evidence="5 9">2.3.1.51</ecNumber>
    </recommendedName>
</protein>
<comment type="domain">
    <text evidence="9">The HXXXXD motif is essential for acyltransferase activity and may constitute the binding site for the phosphate moiety of the glycerol-3-phosphate.</text>
</comment>
<evidence type="ECO:0000256" key="9">
    <source>
        <dbReference type="RuleBase" id="RU361267"/>
    </source>
</evidence>
<feature type="transmembrane region" description="Helical" evidence="10">
    <location>
        <begin position="42"/>
        <end position="62"/>
    </location>
</feature>
<dbReference type="GO" id="GO:0016020">
    <property type="term" value="C:membrane"/>
    <property type="evidence" value="ECO:0007669"/>
    <property type="project" value="InterPro"/>
</dbReference>
<sequence>MMIIYRIYQILIMIPLLAVATVIAAVITVTGSALGFGRWWGYYPQVLWARLFCWLSFVRVTVRGRENIDPKVSYVFVANHQGAYDIFTVYGYLGHNFRWMMKQSLRKIPFVGWACAWSQQIFVDNSSASATRRTMQQAERQLSGGMSLVVFPEGARSWTGEMARFKKGAFRLAIEFNLPVVPLTIDGAFDVLPRFKKMPVPGHICLTIHKPIHPSADGHDQARLMEESYREIESGLHKGCRC</sequence>
<dbReference type="Pfam" id="PF01553">
    <property type="entry name" value="Acyltransferase"/>
    <property type="match status" value="1"/>
</dbReference>
<proteinExistence type="inferred from homology"/>
<dbReference type="PANTHER" id="PTHR10434:SF66">
    <property type="entry name" value="PHOSPHOLIPID_GLYCEROL ACYLTRANSFERASE DOMAIN-CONTAINING PROTEIN"/>
    <property type="match status" value="1"/>
</dbReference>
<dbReference type="RefSeq" id="WP_107032005.1">
    <property type="nucleotide sequence ID" value="NZ_CAOLYA010000008.1"/>
</dbReference>
<dbReference type="EC" id="2.3.1.51" evidence="5 9"/>
<evidence type="ECO:0000313" key="13">
    <source>
        <dbReference type="Proteomes" id="UP000244905"/>
    </source>
</evidence>
<dbReference type="AlphaFoldDB" id="A0A2V1ILT5"/>
<keyword evidence="9" id="KW-0443">Lipid metabolism</keyword>
<evidence type="ECO:0000256" key="2">
    <source>
        <dbReference type="ARBA" id="ARBA00004728"/>
    </source>
</evidence>
<keyword evidence="13" id="KW-1185">Reference proteome</keyword>
<keyword evidence="9" id="KW-0444">Lipid biosynthesis</keyword>
<dbReference type="NCBIfam" id="TIGR00530">
    <property type="entry name" value="AGP_acyltrn"/>
    <property type="match status" value="1"/>
</dbReference>
<evidence type="ECO:0000256" key="4">
    <source>
        <dbReference type="ARBA" id="ARBA00008655"/>
    </source>
</evidence>
<evidence type="ECO:0000259" key="11">
    <source>
        <dbReference type="SMART" id="SM00563"/>
    </source>
</evidence>
<evidence type="ECO:0000256" key="6">
    <source>
        <dbReference type="ARBA" id="ARBA00016139"/>
    </source>
</evidence>
<evidence type="ECO:0000256" key="3">
    <source>
        <dbReference type="ARBA" id="ARBA00005189"/>
    </source>
</evidence>
<feature type="transmembrane region" description="Helical" evidence="10">
    <location>
        <begin position="12"/>
        <end position="36"/>
    </location>
</feature>
<comment type="caution">
    <text evidence="12">The sequence shown here is derived from an EMBL/GenBank/DDBJ whole genome shotgun (WGS) entry which is preliminary data.</text>
</comment>
<feature type="domain" description="Phospholipid/glycerol acyltransferase" evidence="11">
    <location>
        <begin position="74"/>
        <end position="188"/>
    </location>
</feature>
<evidence type="ECO:0000256" key="5">
    <source>
        <dbReference type="ARBA" id="ARBA00013211"/>
    </source>
</evidence>
<reference evidence="13" key="1">
    <citation type="submission" date="2018-02" db="EMBL/GenBank/DDBJ databases">
        <authorList>
            <person name="Clavel T."/>
            <person name="Strowig T."/>
        </authorList>
    </citation>
    <scope>NUCLEOTIDE SEQUENCE [LARGE SCALE GENOMIC DNA]</scope>
    <source>
        <strain evidence="13">DSM 103720</strain>
    </source>
</reference>
<evidence type="ECO:0000256" key="7">
    <source>
        <dbReference type="ARBA" id="ARBA00022679"/>
    </source>
</evidence>
<gene>
    <name evidence="12" type="ORF">C5O23_05795</name>
</gene>
<evidence type="ECO:0000313" key="12">
    <source>
        <dbReference type="EMBL" id="PWB02731.1"/>
    </source>
</evidence>
<evidence type="ECO:0000256" key="1">
    <source>
        <dbReference type="ARBA" id="ARBA00001141"/>
    </source>
</evidence>
<keyword evidence="8 9" id="KW-0012">Acyltransferase</keyword>
<comment type="pathway">
    <text evidence="2">Phospholipid metabolism; CDP-diacylglycerol biosynthesis; CDP-diacylglycerol from sn-glycerol 3-phosphate: step 2/3.</text>
</comment>
<comment type="pathway">
    <text evidence="3">Lipid metabolism.</text>
</comment>
<evidence type="ECO:0000256" key="10">
    <source>
        <dbReference type="SAM" id="Phobius"/>
    </source>
</evidence>
<dbReference type="InterPro" id="IPR004552">
    <property type="entry name" value="AGP_acyltrans"/>
</dbReference>
<keyword evidence="10" id="KW-1133">Transmembrane helix</keyword>
<dbReference type="CDD" id="cd07989">
    <property type="entry name" value="LPLAT_AGPAT-like"/>
    <property type="match status" value="1"/>
</dbReference>
<accession>A0A2V1ILT5</accession>
<keyword evidence="10" id="KW-0812">Transmembrane</keyword>
<dbReference type="GO" id="GO:0003841">
    <property type="term" value="F:1-acylglycerol-3-phosphate O-acyltransferase activity"/>
    <property type="evidence" value="ECO:0007669"/>
    <property type="project" value="UniProtKB-UniRule"/>
</dbReference>
<dbReference type="EMBL" id="PUEC01000010">
    <property type="protein sequence ID" value="PWB02731.1"/>
    <property type="molecule type" value="Genomic_DNA"/>
</dbReference>
<evidence type="ECO:0000256" key="8">
    <source>
        <dbReference type="ARBA" id="ARBA00023315"/>
    </source>
</evidence>
<dbReference type="PANTHER" id="PTHR10434">
    <property type="entry name" value="1-ACYL-SN-GLYCEROL-3-PHOSPHATE ACYLTRANSFERASE"/>
    <property type="match status" value="1"/>
</dbReference>
<comment type="catalytic activity">
    <reaction evidence="1 9">
        <text>a 1-acyl-sn-glycero-3-phosphate + an acyl-CoA = a 1,2-diacyl-sn-glycero-3-phosphate + CoA</text>
        <dbReference type="Rhea" id="RHEA:19709"/>
        <dbReference type="ChEBI" id="CHEBI:57287"/>
        <dbReference type="ChEBI" id="CHEBI:57970"/>
        <dbReference type="ChEBI" id="CHEBI:58342"/>
        <dbReference type="ChEBI" id="CHEBI:58608"/>
        <dbReference type="EC" id="2.3.1.51"/>
    </reaction>
</comment>
<dbReference type="InterPro" id="IPR002123">
    <property type="entry name" value="Plipid/glycerol_acylTrfase"/>
</dbReference>
<dbReference type="GeneID" id="82525854"/>
<keyword evidence="7 9" id="KW-0808">Transferase</keyword>
<name>A0A2V1ILT5_9BACT</name>